<accession>A0ABM3QX01</accession>
<dbReference type="CDD" id="cd23509">
    <property type="entry name" value="Gnk2-like"/>
    <property type="match status" value="2"/>
</dbReference>
<reference evidence="4" key="1">
    <citation type="journal article" date="2021" name="Nat. Commun.">
        <title>Genomic analyses provide insights into spinach domestication and the genetic basis of agronomic traits.</title>
        <authorList>
            <person name="Cai X."/>
            <person name="Sun X."/>
            <person name="Xu C."/>
            <person name="Sun H."/>
            <person name="Wang X."/>
            <person name="Ge C."/>
            <person name="Zhang Z."/>
            <person name="Wang Q."/>
            <person name="Fei Z."/>
            <person name="Jiao C."/>
            <person name="Wang Q."/>
        </authorList>
    </citation>
    <scope>NUCLEOTIDE SEQUENCE [LARGE SCALE GENOMIC DNA]</scope>
    <source>
        <strain evidence="4">cv. Varoflay</strain>
    </source>
</reference>
<keyword evidence="4" id="KW-1185">Reference proteome</keyword>
<dbReference type="Gene3D" id="3.30.430.20">
    <property type="entry name" value="Gnk2 domain, C-X8-C-X2-C motif"/>
    <property type="match status" value="2"/>
</dbReference>
<keyword evidence="1" id="KW-0732">Signal</keyword>
<dbReference type="PANTHER" id="PTHR32099">
    <property type="entry name" value="CYSTEINE-RICH REPEAT SECRETORY PROTEIN"/>
    <property type="match status" value="1"/>
</dbReference>
<dbReference type="PROSITE" id="PS51473">
    <property type="entry name" value="GNK2"/>
    <property type="match status" value="2"/>
</dbReference>
<evidence type="ECO:0000256" key="1">
    <source>
        <dbReference type="ARBA" id="ARBA00022729"/>
    </source>
</evidence>
<proteinExistence type="predicted"/>
<name>A0ABM3QX01_SPIOL</name>
<evidence type="ECO:0000259" key="3">
    <source>
        <dbReference type="PROSITE" id="PS51473"/>
    </source>
</evidence>
<dbReference type="InterPro" id="IPR002902">
    <property type="entry name" value="GNK2"/>
</dbReference>
<sequence>SDFFFVFTPIYFVDFSNYLADVNVAVVFEHYDCSSTHGNYTKGSTYQHNLDRLFSSLSSQTSSRKFYNTTIGDFPNKVYAIYQCREDLSFEICTKCIQVATIKISQVCPLYVESIVWYNECMLRYANRSIFSLCETTPTRESWYEGSVSNYVMFSPVVKRTMNTIVRLASRTTARGHLANTYANWTSIDRMYGFAMCTPDINELHCKRCLTIGLDEISGFYNISKVVTVFYPSCQLGYDTELDRMTRIPLVLAPSPAKAQAHIPG</sequence>
<evidence type="ECO:0000313" key="5">
    <source>
        <dbReference type="RefSeq" id="XP_056687901.1"/>
    </source>
</evidence>
<protein>
    <submittedName>
        <fullName evidence="5">Cysteine-rich receptor-like protein kinase 26</fullName>
    </submittedName>
</protein>
<reference evidence="5" key="2">
    <citation type="submission" date="2025-08" db="UniProtKB">
        <authorList>
            <consortium name="RefSeq"/>
        </authorList>
    </citation>
    <scope>IDENTIFICATION</scope>
    <source>
        <tissue evidence="5">Leaf</tissue>
    </source>
</reference>
<feature type="domain" description="Gnk2-homologous" evidence="3">
    <location>
        <begin position="28"/>
        <end position="130"/>
    </location>
</feature>
<keyword evidence="2" id="KW-0677">Repeat</keyword>
<dbReference type="Pfam" id="PF01657">
    <property type="entry name" value="Stress-antifung"/>
    <property type="match status" value="2"/>
</dbReference>
<dbReference type="Proteomes" id="UP000813463">
    <property type="component" value="Chromosome 6"/>
</dbReference>
<dbReference type="InterPro" id="IPR038408">
    <property type="entry name" value="GNK2_sf"/>
</dbReference>
<dbReference type="GeneID" id="130462933"/>
<organism evidence="4 5">
    <name type="scientific">Spinacia oleracea</name>
    <name type="common">Spinach</name>
    <dbReference type="NCBI Taxonomy" id="3562"/>
    <lineage>
        <taxon>Eukaryota</taxon>
        <taxon>Viridiplantae</taxon>
        <taxon>Streptophyta</taxon>
        <taxon>Embryophyta</taxon>
        <taxon>Tracheophyta</taxon>
        <taxon>Spermatophyta</taxon>
        <taxon>Magnoliopsida</taxon>
        <taxon>eudicotyledons</taxon>
        <taxon>Gunneridae</taxon>
        <taxon>Pentapetalae</taxon>
        <taxon>Caryophyllales</taxon>
        <taxon>Chenopodiaceae</taxon>
        <taxon>Chenopodioideae</taxon>
        <taxon>Anserineae</taxon>
        <taxon>Spinacia</taxon>
    </lineage>
</organism>
<evidence type="ECO:0000256" key="2">
    <source>
        <dbReference type="ARBA" id="ARBA00022737"/>
    </source>
</evidence>
<feature type="non-terminal residue" evidence="5">
    <location>
        <position position="1"/>
    </location>
</feature>
<feature type="domain" description="Gnk2-homologous" evidence="3">
    <location>
        <begin position="136"/>
        <end position="243"/>
    </location>
</feature>
<dbReference type="PANTHER" id="PTHR32099:SF71">
    <property type="entry name" value="CYSTEINE-RICH REPEAT SECRETORY PROTEIN 7"/>
    <property type="match status" value="1"/>
</dbReference>
<gene>
    <name evidence="5" type="primary">LOC130462933</name>
</gene>
<dbReference type="RefSeq" id="XP_056687901.1">
    <property type="nucleotide sequence ID" value="XM_056831923.1"/>
</dbReference>
<evidence type="ECO:0000313" key="4">
    <source>
        <dbReference type="Proteomes" id="UP000813463"/>
    </source>
</evidence>